<evidence type="ECO:0000256" key="3">
    <source>
        <dbReference type="ARBA" id="ARBA00008319"/>
    </source>
</evidence>
<comment type="similarity">
    <text evidence="3">Belongs to the isocitrate and isopropylmalate dehydrogenases family. LeuB type 1 subfamily.</text>
</comment>
<keyword evidence="6" id="KW-0432">Leucine biosynthesis</keyword>
<evidence type="ECO:0000259" key="15">
    <source>
        <dbReference type="SMART" id="SM01329"/>
    </source>
</evidence>
<dbReference type="FunFam" id="3.40.718.10:FF:000006">
    <property type="entry name" value="3-isopropylmalate dehydrogenase"/>
    <property type="match status" value="1"/>
</dbReference>
<dbReference type="OrthoDB" id="9767905at2"/>
<evidence type="ECO:0000256" key="9">
    <source>
        <dbReference type="ARBA" id="ARBA00022842"/>
    </source>
</evidence>
<dbReference type="Proteomes" id="UP000198426">
    <property type="component" value="Unassembled WGS sequence"/>
</dbReference>
<dbReference type="InterPro" id="IPR019818">
    <property type="entry name" value="IsoCit/isopropylmalate_DH_CS"/>
</dbReference>
<evidence type="ECO:0000313" key="16">
    <source>
        <dbReference type="EMBL" id="SNT31329.1"/>
    </source>
</evidence>
<dbReference type="EC" id="1.1.1.85" evidence="5"/>
<comment type="cofactor">
    <cofactor evidence="2">
        <name>Mg(2+)</name>
        <dbReference type="ChEBI" id="CHEBI:18420"/>
    </cofactor>
</comment>
<dbReference type="GO" id="GO:0051287">
    <property type="term" value="F:NAD binding"/>
    <property type="evidence" value="ECO:0007669"/>
    <property type="project" value="InterPro"/>
</dbReference>
<evidence type="ECO:0000256" key="4">
    <source>
        <dbReference type="ARBA" id="ARBA00011738"/>
    </source>
</evidence>
<keyword evidence="12" id="KW-0464">Manganese</keyword>
<keyword evidence="9" id="KW-0460">Magnesium</keyword>
<dbReference type="GO" id="GO:0009098">
    <property type="term" value="P:L-leucine biosynthetic process"/>
    <property type="evidence" value="ECO:0007669"/>
    <property type="project" value="UniProtKB-KW"/>
</dbReference>
<name>A0A239LNR8_9RHOB</name>
<dbReference type="PANTHER" id="PTHR43275:SF1">
    <property type="entry name" value="D-MALATE DEHYDROGENASE [DECARBOXYLATING]"/>
    <property type="match status" value="1"/>
</dbReference>
<dbReference type="PANTHER" id="PTHR43275">
    <property type="entry name" value="D-MALATE DEHYDROGENASE [DECARBOXYLATING]"/>
    <property type="match status" value="1"/>
</dbReference>
<dbReference type="RefSeq" id="WP_089235036.1">
    <property type="nucleotide sequence ID" value="NZ_FZOY01000010.1"/>
</dbReference>
<gene>
    <name evidence="16" type="ORF">SAMN05421757_11099</name>
</gene>
<keyword evidence="13" id="KW-0100">Branched-chain amino acid biosynthesis</keyword>
<reference evidence="16 17" key="1">
    <citation type="submission" date="2017-06" db="EMBL/GenBank/DDBJ databases">
        <authorList>
            <person name="Kim H.J."/>
            <person name="Triplett B.A."/>
        </authorList>
    </citation>
    <scope>NUCLEOTIDE SEQUENCE [LARGE SCALE GENOMIC DNA]</scope>
    <source>
        <strain evidence="16 17">DSM 29339</strain>
    </source>
</reference>
<dbReference type="EMBL" id="FZOY01000010">
    <property type="protein sequence ID" value="SNT31329.1"/>
    <property type="molecule type" value="Genomic_DNA"/>
</dbReference>
<keyword evidence="11" id="KW-0520">NAD</keyword>
<dbReference type="SMART" id="SM01329">
    <property type="entry name" value="Iso_dh"/>
    <property type="match status" value="1"/>
</dbReference>
<feature type="domain" description="Isopropylmalate dehydrogenase-like" evidence="15">
    <location>
        <begin position="7"/>
        <end position="357"/>
    </location>
</feature>
<evidence type="ECO:0000256" key="10">
    <source>
        <dbReference type="ARBA" id="ARBA00023002"/>
    </source>
</evidence>
<dbReference type="InterPro" id="IPR024084">
    <property type="entry name" value="IsoPropMal-DH-like_dom"/>
</dbReference>
<evidence type="ECO:0000256" key="13">
    <source>
        <dbReference type="ARBA" id="ARBA00023304"/>
    </source>
</evidence>
<evidence type="ECO:0000256" key="2">
    <source>
        <dbReference type="ARBA" id="ARBA00001946"/>
    </source>
</evidence>
<proteinExistence type="inferred from homology"/>
<keyword evidence="7" id="KW-0028">Amino-acid biosynthesis</keyword>
<evidence type="ECO:0000256" key="8">
    <source>
        <dbReference type="ARBA" id="ARBA00022723"/>
    </source>
</evidence>
<evidence type="ECO:0000256" key="7">
    <source>
        <dbReference type="ARBA" id="ARBA00022605"/>
    </source>
</evidence>
<sequence length="367" mass="39523">MTQAEFDIAVFAGDGIGPEITRPTLEILRAMAAESPAYDLRFKDLPAGATLYRDTGEAFPADSLSQARAADAILLSAMGLPDVRYKDGTEISPQIDLRKELQLFAGVRPVRVSAGQASPLTLPEGREIDFVLIRESTEGLFYSQGAGTVTETEARETLLITREVSEKLFEFAFALARERKDEGRGPGRVTCVDKANVFRAFAFFREIFDAEAARHPDLEANHAYVDATALWMVQKPWDFDVLVTENMFGDILSDLGAGLMGGLGLAPSADIGLHNAVFQPCHGSAPDIAGQNVANPMAMFLSAAMMLEWLGRKHDNAALVADGARLRHAVDAVLAAGVVRTRDLGGQAATDEVGRAVVRELCAGKTQ</sequence>
<dbReference type="InterPro" id="IPR050501">
    <property type="entry name" value="ICDH/IPMDH"/>
</dbReference>
<evidence type="ECO:0000256" key="5">
    <source>
        <dbReference type="ARBA" id="ARBA00013101"/>
    </source>
</evidence>
<comment type="cofactor">
    <cofactor evidence="1">
        <name>Mn(2+)</name>
        <dbReference type="ChEBI" id="CHEBI:29035"/>
    </cofactor>
</comment>
<comment type="subunit">
    <text evidence="4">Homodimer.</text>
</comment>
<dbReference type="GO" id="GO:0000287">
    <property type="term" value="F:magnesium ion binding"/>
    <property type="evidence" value="ECO:0007669"/>
    <property type="project" value="InterPro"/>
</dbReference>
<evidence type="ECO:0000256" key="1">
    <source>
        <dbReference type="ARBA" id="ARBA00001936"/>
    </source>
</evidence>
<evidence type="ECO:0000256" key="14">
    <source>
        <dbReference type="ARBA" id="ARBA00033138"/>
    </source>
</evidence>
<dbReference type="Pfam" id="PF00180">
    <property type="entry name" value="Iso_dh"/>
    <property type="match status" value="1"/>
</dbReference>
<accession>A0A239LNR8</accession>
<keyword evidence="8" id="KW-0479">Metal-binding</keyword>
<organism evidence="16 17">
    <name type="scientific">Tropicimonas sediminicola</name>
    <dbReference type="NCBI Taxonomy" id="1031541"/>
    <lineage>
        <taxon>Bacteria</taxon>
        <taxon>Pseudomonadati</taxon>
        <taxon>Pseudomonadota</taxon>
        <taxon>Alphaproteobacteria</taxon>
        <taxon>Rhodobacterales</taxon>
        <taxon>Roseobacteraceae</taxon>
        <taxon>Tropicimonas</taxon>
    </lineage>
</organism>
<dbReference type="Gene3D" id="3.40.718.10">
    <property type="entry name" value="Isopropylmalate Dehydrogenase"/>
    <property type="match status" value="1"/>
</dbReference>
<dbReference type="GO" id="GO:0003862">
    <property type="term" value="F:3-isopropylmalate dehydrogenase activity"/>
    <property type="evidence" value="ECO:0007669"/>
    <property type="project" value="UniProtKB-EC"/>
</dbReference>
<evidence type="ECO:0000256" key="11">
    <source>
        <dbReference type="ARBA" id="ARBA00023027"/>
    </source>
</evidence>
<keyword evidence="10" id="KW-0560">Oxidoreductase</keyword>
<dbReference type="AlphaFoldDB" id="A0A239LNR8"/>
<protein>
    <recommendedName>
        <fullName evidence="5">3-isopropylmalate dehydrogenase</fullName>
        <ecNumber evidence="5">1.1.1.85</ecNumber>
    </recommendedName>
    <alternativeName>
        <fullName evidence="14">3-IPM-DH</fullName>
    </alternativeName>
</protein>
<dbReference type="SUPFAM" id="SSF53659">
    <property type="entry name" value="Isocitrate/Isopropylmalate dehydrogenase-like"/>
    <property type="match status" value="1"/>
</dbReference>
<evidence type="ECO:0000256" key="12">
    <source>
        <dbReference type="ARBA" id="ARBA00023211"/>
    </source>
</evidence>
<keyword evidence="17" id="KW-1185">Reference proteome</keyword>
<evidence type="ECO:0000313" key="17">
    <source>
        <dbReference type="Proteomes" id="UP000198426"/>
    </source>
</evidence>
<evidence type="ECO:0000256" key="6">
    <source>
        <dbReference type="ARBA" id="ARBA00022430"/>
    </source>
</evidence>
<dbReference type="PROSITE" id="PS00470">
    <property type="entry name" value="IDH_IMDH"/>
    <property type="match status" value="1"/>
</dbReference>